<comment type="subcellular location">
    <subcellularLocation>
        <location evidence="1">Membrane</location>
        <topology evidence="1">Multi-pass membrane protein</topology>
    </subcellularLocation>
</comment>
<feature type="transmembrane region" description="Helical" evidence="5">
    <location>
        <begin position="103"/>
        <end position="122"/>
    </location>
</feature>
<reference evidence="7" key="1">
    <citation type="submission" date="2021-01" db="EMBL/GenBank/DDBJ databases">
        <authorList>
            <person name="Corre E."/>
            <person name="Pelletier E."/>
            <person name="Niang G."/>
            <person name="Scheremetjew M."/>
            <person name="Finn R."/>
            <person name="Kale V."/>
            <person name="Holt S."/>
            <person name="Cochrane G."/>
            <person name="Meng A."/>
            <person name="Brown T."/>
            <person name="Cohen L."/>
        </authorList>
    </citation>
    <scope>NUCLEOTIDE SEQUENCE</scope>
    <source>
        <strain evidence="7">Ras09</strain>
    </source>
</reference>
<protein>
    <recommendedName>
        <fullName evidence="6">Peptidase S54 rhomboid domain-containing protein</fullName>
    </recommendedName>
</protein>
<organism evidence="7">
    <name type="scientific">Strombidium rassoulzadegani</name>
    <dbReference type="NCBI Taxonomy" id="1082188"/>
    <lineage>
        <taxon>Eukaryota</taxon>
        <taxon>Sar</taxon>
        <taxon>Alveolata</taxon>
        <taxon>Ciliophora</taxon>
        <taxon>Intramacronucleata</taxon>
        <taxon>Spirotrichea</taxon>
        <taxon>Oligotrichia</taxon>
        <taxon>Strombidiidae</taxon>
        <taxon>Strombidium</taxon>
    </lineage>
</organism>
<feature type="transmembrane region" description="Helical" evidence="5">
    <location>
        <begin position="79"/>
        <end position="97"/>
    </location>
</feature>
<keyword evidence="2 5" id="KW-0812">Transmembrane</keyword>
<feature type="domain" description="Peptidase S54 rhomboid" evidence="6">
    <location>
        <begin position="39"/>
        <end position="132"/>
    </location>
</feature>
<sequence>MIRQLVLLNAGIYLGGYLLTSGPIKQQYRRFMTIDSNSSVLSLLTAHFGHTSMPSLLFNMSVLWTLGHYTATKYGCQKFVMIAGVSMALGSVFAAAQSRQTPGQSLAGGSAISAGLITYNAIQNPHFFRFLRLGGAAPLGLLTLYSVYGKDAASFGGISGGALALLFL</sequence>
<evidence type="ECO:0000256" key="2">
    <source>
        <dbReference type="ARBA" id="ARBA00022692"/>
    </source>
</evidence>
<dbReference type="EMBL" id="HBIA01003027">
    <property type="protein sequence ID" value="CAE0229765.1"/>
    <property type="molecule type" value="Transcribed_RNA"/>
</dbReference>
<proteinExistence type="predicted"/>
<evidence type="ECO:0000256" key="4">
    <source>
        <dbReference type="ARBA" id="ARBA00023136"/>
    </source>
</evidence>
<dbReference type="AlphaFoldDB" id="A0A7S3FS30"/>
<dbReference type="GO" id="GO:0016020">
    <property type="term" value="C:membrane"/>
    <property type="evidence" value="ECO:0007669"/>
    <property type="project" value="UniProtKB-SubCell"/>
</dbReference>
<dbReference type="Pfam" id="PF01694">
    <property type="entry name" value="Rhomboid"/>
    <property type="match status" value="1"/>
</dbReference>
<dbReference type="InterPro" id="IPR035952">
    <property type="entry name" value="Rhomboid-like_sf"/>
</dbReference>
<name>A0A7S3FS30_9SPIT</name>
<dbReference type="Gene3D" id="1.20.1540.10">
    <property type="entry name" value="Rhomboid-like"/>
    <property type="match status" value="1"/>
</dbReference>
<accession>A0A7S3FS30</accession>
<dbReference type="SUPFAM" id="SSF144091">
    <property type="entry name" value="Rhomboid-like"/>
    <property type="match status" value="1"/>
</dbReference>
<evidence type="ECO:0000256" key="5">
    <source>
        <dbReference type="SAM" id="Phobius"/>
    </source>
</evidence>
<gene>
    <name evidence="7" type="ORF">SRAS04492_LOCUS1549</name>
</gene>
<evidence type="ECO:0000259" key="6">
    <source>
        <dbReference type="Pfam" id="PF01694"/>
    </source>
</evidence>
<keyword evidence="4 5" id="KW-0472">Membrane</keyword>
<evidence type="ECO:0000313" key="7">
    <source>
        <dbReference type="EMBL" id="CAE0229765.1"/>
    </source>
</evidence>
<evidence type="ECO:0000256" key="3">
    <source>
        <dbReference type="ARBA" id="ARBA00022989"/>
    </source>
</evidence>
<feature type="transmembrane region" description="Helical" evidence="5">
    <location>
        <begin position="44"/>
        <end position="67"/>
    </location>
</feature>
<keyword evidence="3 5" id="KW-1133">Transmembrane helix</keyword>
<dbReference type="GO" id="GO:0004252">
    <property type="term" value="F:serine-type endopeptidase activity"/>
    <property type="evidence" value="ECO:0007669"/>
    <property type="project" value="InterPro"/>
</dbReference>
<dbReference type="InterPro" id="IPR022764">
    <property type="entry name" value="Peptidase_S54_rhomboid_dom"/>
</dbReference>
<evidence type="ECO:0000256" key="1">
    <source>
        <dbReference type="ARBA" id="ARBA00004141"/>
    </source>
</evidence>
<feature type="transmembrane region" description="Helical" evidence="5">
    <location>
        <begin position="5"/>
        <end position="24"/>
    </location>
</feature>